<gene>
    <name evidence="1" type="ORF">IBL26_24330</name>
</gene>
<protein>
    <submittedName>
        <fullName evidence="1">Uncharacterized protein</fullName>
    </submittedName>
</protein>
<comment type="caution">
    <text evidence="1">The sequence shown here is derived from an EMBL/GenBank/DDBJ whole genome shotgun (WGS) entry which is preliminary data.</text>
</comment>
<dbReference type="EMBL" id="JACTVA010000087">
    <property type="protein sequence ID" value="MBC9209980.1"/>
    <property type="molecule type" value="Genomic_DNA"/>
</dbReference>
<proteinExistence type="predicted"/>
<dbReference type="RefSeq" id="WP_187787097.1">
    <property type="nucleotide sequence ID" value="NZ_JACTVA010000087.1"/>
</dbReference>
<accession>A0ABR7RVA2</accession>
<evidence type="ECO:0000313" key="1">
    <source>
        <dbReference type="EMBL" id="MBC9209980.1"/>
    </source>
</evidence>
<reference evidence="1 2" key="1">
    <citation type="journal article" date="2013" name="Int. J. Syst. Evol. Microbiol.">
        <title>Roseomonas aerophila sp. nov., isolated from air.</title>
        <authorList>
            <person name="Kim S.J."/>
            <person name="Weon H.Y."/>
            <person name="Ahn J.H."/>
            <person name="Hong S.B."/>
            <person name="Seok S.J."/>
            <person name="Whang K.S."/>
            <person name="Kwon S.W."/>
        </authorList>
    </citation>
    <scope>NUCLEOTIDE SEQUENCE [LARGE SCALE GENOMIC DNA]</scope>
    <source>
        <strain evidence="1 2">NBRC 108923</strain>
    </source>
</reference>
<keyword evidence="2" id="KW-1185">Reference proteome</keyword>
<name>A0ABR7RVA2_9PROT</name>
<evidence type="ECO:0000313" key="2">
    <source>
        <dbReference type="Proteomes" id="UP000626026"/>
    </source>
</evidence>
<organism evidence="1 2">
    <name type="scientific">Teichococcus aerophilus</name>
    <dbReference type="NCBI Taxonomy" id="1224513"/>
    <lineage>
        <taxon>Bacteria</taxon>
        <taxon>Pseudomonadati</taxon>
        <taxon>Pseudomonadota</taxon>
        <taxon>Alphaproteobacteria</taxon>
        <taxon>Acetobacterales</taxon>
        <taxon>Roseomonadaceae</taxon>
        <taxon>Roseomonas</taxon>
    </lineage>
</organism>
<sequence>MPGLAGAQEGGSGFVQRGITVETSAENAVIARNRALATAQRQAYDKMASELGFSRSASDSQIDGMVDSIIVEQERATRTGYNGRLTVNFNPRRVASFAGISAGAAGATASNGGGGASAAPGAPPANLAASTAAFNPASAFVESVTQFNGMQGWLDLRRRLLAQPEVASVDILAIAVDGATLRLGLRLPPNEAARVLAERGILLQQPGTVVPPAGQVPLQPGGIAPPVRIGASPVPVAVPAAASPNAPWLLGVAGGA</sequence>
<dbReference type="Proteomes" id="UP000626026">
    <property type="component" value="Unassembled WGS sequence"/>
</dbReference>